<dbReference type="InterPro" id="IPR005119">
    <property type="entry name" value="LysR_subst-bd"/>
</dbReference>
<keyword evidence="4" id="KW-0804">Transcription</keyword>
<evidence type="ECO:0000313" key="6">
    <source>
        <dbReference type="EMBL" id="ACY86881.1"/>
    </source>
</evidence>
<keyword evidence="2" id="KW-0805">Transcription regulation</keyword>
<feature type="domain" description="HTH lysR-type" evidence="5">
    <location>
        <begin position="11"/>
        <end position="65"/>
    </location>
</feature>
<keyword evidence="7" id="KW-1185">Reference proteome</keyword>
<dbReference type="Pfam" id="PF00126">
    <property type="entry name" value="HTH_1"/>
    <property type="match status" value="1"/>
</dbReference>
<sequence length="315" mass="36324">MMELINNRGMRDWMIFIKVAEVGNLSRAARELDISISAVSKSLSRLENSIEVTLLRRDSHHLELTGAGQTAYASMKRITSSFQSLLDELRNPDKIIRGSIKFSAPAIVCEFLANKWIWEFTASYPDTKIYLDSRERSDFFSKSLEFDELVFKSGIIESEDLVYRKISPLKLVLCASPKYIRKYGRISHPGDLENHIIVGLHNHGLSGPLTLFRQDESYTISGAVNVHLSSNNLLSVLNLVLEGKGINLMTPAWLATKYLKNNELEIILPEWRVPDLPIYLVWRHRQYYSPLFQRFLSFIEDKWNNRPQIDFLNDD</sequence>
<dbReference type="Gene3D" id="3.40.190.290">
    <property type="match status" value="1"/>
</dbReference>
<evidence type="ECO:0000256" key="2">
    <source>
        <dbReference type="ARBA" id="ARBA00023015"/>
    </source>
</evidence>
<accession>A0A0F6AXA9</accession>
<dbReference type="KEGG" id="seo:STM14_0358"/>
<protein>
    <submittedName>
        <fullName evidence="6">Transcriptional regulator</fullName>
    </submittedName>
</protein>
<evidence type="ECO:0000259" key="5">
    <source>
        <dbReference type="PROSITE" id="PS50931"/>
    </source>
</evidence>
<dbReference type="InterPro" id="IPR036390">
    <property type="entry name" value="WH_DNA-bd_sf"/>
</dbReference>
<evidence type="ECO:0000313" key="7">
    <source>
        <dbReference type="Proteomes" id="UP000002695"/>
    </source>
</evidence>
<dbReference type="Pfam" id="PF03466">
    <property type="entry name" value="LysR_substrate"/>
    <property type="match status" value="1"/>
</dbReference>
<dbReference type="PANTHER" id="PTHR30537">
    <property type="entry name" value="HTH-TYPE TRANSCRIPTIONAL REGULATOR"/>
    <property type="match status" value="1"/>
</dbReference>
<dbReference type="SMR" id="A0A0F6AXA9"/>
<dbReference type="RefSeq" id="WP_000970302.1">
    <property type="nucleotide sequence ID" value="NC_016856.1"/>
</dbReference>
<evidence type="ECO:0000256" key="4">
    <source>
        <dbReference type="ARBA" id="ARBA00023163"/>
    </source>
</evidence>
<dbReference type="PROSITE" id="PS50931">
    <property type="entry name" value="HTH_LYSR"/>
    <property type="match status" value="1"/>
</dbReference>
<gene>
    <name evidence="6" type="primary">sinR</name>
    <name evidence="6" type="ordered locus">STM14_0358</name>
</gene>
<evidence type="ECO:0000256" key="3">
    <source>
        <dbReference type="ARBA" id="ARBA00023125"/>
    </source>
</evidence>
<dbReference type="Gene3D" id="1.10.10.10">
    <property type="entry name" value="Winged helix-like DNA-binding domain superfamily/Winged helix DNA-binding domain"/>
    <property type="match status" value="1"/>
</dbReference>
<dbReference type="PANTHER" id="PTHR30537:SF21">
    <property type="entry name" value="HTH-TYPE TRANSCRIPTIONAL REGULATOR SINR-RELATED"/>
    <property type="match status" value="1"/>
</dbReference>
<dbReference type="InterPro" id="IPR000847">
    <property type="entry name" value="LysR_HTH_N"/>
</dbReference>
<keyword evidence="3" id="KW-0238">DNA-binding</keyword>
<dbReference type="InterPro" id="IPR058163">
    <property type="entry name" value="LysR-type_TF_proteobact-type"/>
</dbReference>
<reference evidence="6 7" key="1">
    <citation type="journal article" date="2010" name="J. Bacteriol.">
        <title>Short-term signatures of evolutionary change in the Salmonella enterica serovar typhimurium 14028 genome.</title>
        <authorList>
            <person name="Jarvik T."/>
            <person name="Smillie C."/>
            <person name="Groisman E.A."/>
            <person name="Ochman H."/>
        </authorList>
    </citation>
    <scope>NUCLEOTIDE SEQUENCE [LARGE SCALE GENOMIC DNA]</scope>
    <source>
        <strain evidence="7">14028s / SGSC 2262</strain>
    </source>
</reference>
<name>A0A0F6AXA9_SALT1</name>
<dbReference type="InterPro" id="IPR036388">
    <property type="entry name" value="WH-like_DNA-bd_sf"/>
</dbReference>
<dbReference type="GO" id="GO:0043565">
    <property type="term" value="F:sequence-specific DNA binding"/>
    <property type="evidence" value="ECO:0007669"/>
    <property type="project" value="TreeGrafter"/>
</dbReference>
<dbReference type="Proteomes" id="UP000002695">
    <property type="component" value="Chromosome"/>
</dbReference>
<organism evidence="6 7">
    <name type="scientific">Salmonella typhimurium (strain 14028s / SGSC 2262)</name>
    <dbReference type="NCBI Taxonomy" id="588858"/>
    <lineage>
        <taxon>Bacteria</taxon>
        <taxon>Pseudomonadati</taxon>
        <taxon>Pseudomonadota</taxon>
        <taxon>Gammaproteobacteria</taxon>
        <taxon>Enterobacterales</taxon>
        <taxon>Enterobacteriaceae</taxon>
        <taxon>Salmonella</taxon>
    </lineage>
</organism>
<dbReference type="HOGENOM" id="CLU_039613_16_2_6"/>
<dbReference type="BioCyc" id="SENT588858:STM14_RS02130-MONOMER"/>
<dbReference type="SUPFAM" id="SSF46785">
    <property type="entry name" value="Winged helix' DNA-binding domain"/>
    <property type="match status" value="1"/>
</dbReference>
<evidence type="ECO:0000256" key="1">
    <source>
        <dbReference type="ARBA" id="ARBA00009437"/>
    </source>
</evidence>
<proteinExistence type="inferred from homology"/>
<comment type="similarity">
    <text evidence="1">Belongs to the LysR transcriptional regulatory family.</text>
</comment>
<dbReference type="AlphaFoldDB" id="A0A0F6AXA9"/>
<dbReference type="GO" id="GO:0003700">
    <property type="term" value="F:DNA-binding transcription factor activity"/>
    <property type="evidence" value="ECO:0007669"/>
    <property type="project" value="InterPro"/>
</dbReference>
<dbReference type="PATRIC" id="fig|588858.6.peg.456"/>
<dbReference type="SUPFAM" id="SSF53850">
    <property type="entry name" value="Periplasmic binding protein-like II"/>
    <property type="match status" value="1"/>
</dbReference>
<dbReference type="GO" id="GO:0006351">
    <property type="term" value="P:DNA-templated transcription"/>
    <property type="evidence" value="ECO:0007669"/>
    <property type="project" value="TreeGrafter"/>
</dbReference>
<dbReference type="EMBL" id="CP001363">
    <property type="protein sequence ID" value="ACY86881.1"/>
    <property type="molecule type" value="Genomic_DNA"/>
</dbReference>